<gene>
    <name evidence="1" type="ORF">A6X21_10600</name>
</gene>
<name>A0A1C3E6S9_9PLAN</name>
<accession>A0A1C3E6S9</accession>
<dbReference type="AlphaFoldDB" id="A0A1C3E6S9"/>
<dbReference type="InterPro" id="IPR041638">
    <property type="entry name" value="BaeRF_family11"/>
</dbReference>
<dbReference type="RefSeq" id="WP_068850724.1">
    <property type="nucleotide sequence ID" value="NZ_LYDR01000150.1"/>
</dbReference>
<proteinExistence type="predicted"/>
<protein>
    <submittedName>
        <fullName evidence="1">Uncharacterized protein</fullName>
    </submittedName>
</protein>
<reference evidence="1 2" key="1">
    <citation type="submission" date="2016-05" db="EMBL/GenBank/DDBJ databases">
        <title>Genomic and physiological characterization of Planctopirus sp. isolated from fresh water lake.</title>
        <authorList>
            <person name="Subhash Y."/>
            <person name="Ramana C."/>
        </authorList>
    </citation>
    <scope>NUCLEOTIDE SEQUENCE [LARGE SCALE GENOMIC DNA]</scope>
    <source>
        <strain evidence="1 2">JC280</strain>
    </source>
</reference>
<keyword evidence="2" id="KW-1185">Reference proteome</keyword>
<evidence type="ECO:0000313" key="2">
    <source>
        <dbReference type="Proteomes" id="UP000094828"/>
    </source>
</evidence>
<dbReference type="Pfam" id="PF18855">
    <property type="entry name" value="baeRF_family11"/>
    <property type="match status" value="1"/>
</dbReference>
<dbReference type="EMBL" id="LYDR01000150">
    <property type="protein sequence ID" value="ODA28934.1"/>
    <property type="molecule type" value="Genomic_DNA"/>
</dbReference>
<sequence length="371" mass="40037">MLHVDLPSRDDIATLMNSRGEIKVSIYLPTTPLSQQAQQDRIVLKNLTKTAIDQLAEHPKKDIEAIEGLLLDLVDDGSFWEYQAHGLAIFVTPTQIHTLRLPYSVQELVEVSDRFHVKPLLHPMAASSTGFVLVLGQNNVKLLQICSDLPAVTLNIDGLPKDAASAVGKSSIQDRSPSGRIQGDEGKKVRLTQYARLVDQALRPVLNGRSEPLVLAATEPLLSIYRQLATYPFLAADEIRHSPDAISDVEIVAAARTIFQNLASARIQTALDTFEQRKTQNRTTTILEEIAVAATQGAVQSLIVDVARVTPGTIDEHGKITPGAANCPVSYDVVGEICARVMMTGGTVLAAGGEQVPGTCGLAATLRYAPQ</sequence>
<organism evidence="1 2">
    <name type="scientific">Planctopirus hydrillae</name>
    <dbReference type="NCBI Taxonomy" id="1841610"/>
    <lineage>
        <taxon>Bacteria</taxon>
        <taxon>Pseudomonadati</taxon>
        <taxon>Planctomycetota</taxon>
        <taxon>Planctomycetia</taxon>
        <taxon>Planctomycetales</taxon>
        <taxon>Planctomycetaceae</taxon>
        <taxon>Planctopirus</taxon>
    </lineage>
</organism>
<evidence type="ECO:0000313" key="1">
    <source>
        <dbReference type="EMBL" id="ODA28934.1"/>
    </source>
</evidence>
<dbReference type="OrthoDB" id="4393931at2"/>
<comment type="caution">
    <text evidence="1">The sequence shown here is derived from an EMBL/GenBank/DDBJ whole genome shotgun (WGS) entry which is preliminary data.</text>
</comment>
<dbReference type="Proteomes" id="UP000094828">
    <property type="component" value="Unassembled WGS sequence"/>
</dbReference>
<dbReference type="STRING" id="1841610.A6X21_10600"/>